<sequence length="166" mass="18997">MVCRHDLLLDKNQTNTDLSVQVMWEELILPCWHSAPLCPRPSNSCQPFLITRLNVEEMYQNAMIMLKKHKLGALFWISTIDAARSVLSTNDVILNSSCRDIGEGASYVRAAQHHWPNKPPILGVEKEKNSKRKLKTIKGCSLKEHWYLRTRSNSRGKTVPFLARKG</sequence>
<dbReference type="EnsemblPlants" id="MELO3C032728.2.1">
    <property type="protein sequence ID" value="MELO3C032728.2.1"/>
    <property type="gene ID" value="MELO3C032728.2"/>
</dbReference>
<name>A0A9I9EEP5_CUCME</name>
<dbReference type="Gramene" id="MELO3C032728.2.1">
    <property type="protein sequence ID" value="MELO3C032728.2.1"/>
    <property type="gene ID" value="MELO3C032728.2"/>
</dbReference>
<proteinExistence type="predicted"/>
<organism evidence="1">
    <name type="scientific">Cucumis melo</name>
    <name type="common">Muskmelon</name>
    <dbReference type="NCBI Taxonomy" id="3656"/>
    <lineage>
        <taxon>Eukaryota</taxon>
        <taxon>Viridiplantae</taxon>
        <taxon>Streptophyta</taxon>
        <taxon>Embryophyta</taxon>
        <taxon>Tracheophyta</taxon>
        <taxon>Spermatophyta</taxon>
        <taxon>Magnoliopsida</taxon>
        <taxon>eudicotyledons</taxon>
        <taxon>Gunneridae</taxon>
        <taxon>Pentapetalae</taxon>
        <taxon>rosids</taxon>
        <taxon>fabids</taxon>
        <taxon>Cucurbitales</taxon>
        <taxon>Cucurbitaceae</taxon>
        <taxon>Benincaseae</taxon>
        <taxon>Cucumis</taxon>
    </lineage>
</organism>
<reference evidence="1" key="1">
    <citation type="submission" date="2023-03" db="UniProtKB">
        <authorList>
            <consortium name="EnsemblPlants"/>
        </authorList>
    </citation>
    <scope>IDENTIFICATION</scope>
</reference>
<protein>
    <submittedName>
        <fullName evidence="1">Uncharacterized protein</fullName>
    </submittedName>
</protein>
<evidence type="ECO:0000313" key="1">
    <source>
        <dbReference type="EnsemblPlants" id="MELO3C032728.2.1"/>
    </source>
</evidence>
<dbReference type="AlphaFoldDB" id="A0A9I9EEP5"/>
<accession>A0A9I9EEP5</accession>